<name>A0ABN7IXJ6_9BASI</name>
<comment type="caution">
    <text evidence="3">The sequence shown here is derived from an EMBL/GenBank/DDBJ whole genome shotgun (WGS) entry which is preliminary data.</text>
</comment>
<feature type="compositionally biased region" description="Acidic residues" evidence="1">
    <location>
        <begin position="21"/>
        <end position="31"/>
    </location>
</feature>
<proteinExistence type="predicted"/>
<keyword evidence="2" id="KW-0472">Membrane</keyword>
<evidence type="ECO:0000256" key="1">
    <source>
        <dbReference type="SAM" id="MobiDB-lite"/>
    </source>
</evidence>
<keyword evidence="2" id="KW-0812">Transmembrane</keyword>
<reference evidence="3" key="1">
    <citation type="submission" date="2020-10" db="EMBL/GenBank/DDBJ databases">
        <authorList>
            <person name="Sedaghatjoo S."/>
        </authorList>
    </citation>
    <scope>NUCLEOTIDE SEQUENCE</scope>
    <source>
        <strain evidence="3">AZH3</strain>
    </source>
</reference>
<organism evidence="3 4">
    <name type="scientific">Tilletia caries</name>
    <name type="common">wheat bunt fungus</name>
    <dbReference type="NCBI Taxonomy" id="13290"/>
    <lineage>
        <taxon>Eukaryota</taxon>
        <taxon>Fungi</taxon>
        <taxon>Dikarya</taxon>
        <taxon>Basidiomycota</taxon>
        <taxon>Ustilaginomycotina</taxon>
        <taxon>Exobasidiomycetes</taxon>
        <taxon>Tilletiales</taxon>
        <taxon>Tilletiaceae</taxon>
        <taxon>Tilletia</taxon>
    </lineage>
</organism>
<evidence type="ECO:0000256" key="2">
    <source>
        <dbReference type="SAM" id="Phobius"/>
    </source>
</evidence>
<gene>
    <name evidence="3" type="ORF">JKIAZH3_G1622</name>
</gene>
<keyword evidence="2" id="KW-1133">Transmembrane helix</keyword>
<keyword evidence="4" id="KW-1185">Reference proteome</keyword>
<protein>
    <submittedName>
        <fullName evidence="3">Uncharacterized protein</fullName>
    </submittedName>
</protein>
<dbReference type="EMBL" id="CAJHJG010003404">
    <property type="protein sequence ID" value="CAD6931357.1"/>
    <property type="molecule type" value="Genomic_DNA"/>
</dbReference>
<sequence length="94" mass="10751">MMADSDEKRQEVAVATRSSNDEDGGTMDEVQDVPKGVTRKAASKLRVFLWGHPPETKEERRLLVKIDLLPSFVMSFLMLMYWSNYLNRTNLTSA</sequence>
<dbReference type="Proteomes" id="UP000836402">
    <property type="component" value="Unassembled WGS sequence"/>
</dbReference>
<accession>A0ABN7IXJ6</accession>
<feature type="compositionally biased region" description="Basic and acidic residues" evidence="1">
    <location>
        <begin position="1"/>
        <end position="11"/>
    </location>
</feature>
<feature type="region of interest" description="Disordered" evidence="1">
    <location>
        <begin position="1"/>
        <end position="35"/>
    </location>
</feature>
<evidence type="ECO:0000313" key="4">
    <source>
        <dbReference type="Proteomes" id="UP000836402"/>
    </source>
</evidence>
<evidence type="ECO:0000313" key="3">
    <source>
        <dbReference type="EMBL" id="CAD6931357.1"/>
    </source>
</evidence>
<feature type="transmembrane region" description="Helical" evidence="2">
    <location>
        <begin position="62"/>
        <end position="82"/>
    </location>
</feature>